<dbReference type="InterPro" id="IPR036259">
    <property type="entry name" value="MFS_trans_sf"/>
</dbReference>
<dbReference type="PROSITE" id="PS00217">
    <property type="entry name" value="SUGAR_TRANSPORT_2"/>
    <property type="match status" value="1"/>
</dbReference>
<dbReference type="OrthoDB" id="5368493at2"/>
<evidence type="ECO:0000256" key="6">
    <source>
        <dbReference type="ARBA" id="ARBA00022692"/>
    </source>
</evidence>
<gene>
    <name evidence="13" type="ORF">GLUCOINTEAF2_0200673</name>
</gene>
<proteinExistence type="inferred from homology"/>
<evidence type="ECO:0000256" key="9">
    <source>
        <dbReference type="RuleBase" id="RU003346"/>
    </source>
</evidence>
<feature type="transmembrane region" description="Helical" evidence="11">
    <location>
        <begin position="184"/>
        <end position="206"/>
    </location>
</feature>
<feature type="transmembrane region" description="Helical" evidence="11">
    <location>
        <begin position="116"/>
        <end position="137"/>
    </location>
</feature>
<dbReference type="PANTHER" id="PTHR48020:SF12">
    <property type="entry name" value="PROTON MYO-INOSITOL COTRANSPORTER"/>
    <property type="match status" value="1"/>
</dbReference>
<comment type="subcellular location">
    <subcellularLocation>
        <location evidence="1">Cell membrane</location>
        <topology evidence="1">Multi-pass membrane protein</topology>
    </subcellularLocation>
</comment>
<evidence type="ECO:0000259" key="12">
    <source>
        <dbReference type="PROSITE" id="PS50850"/>
    </source>
</evidence>
<dbReference type="RefSeq" id="WP_071406656.1">
    <property type="nucleotide sequence ID" value="NZ_JUFX02000192.1"/>
</dbReference>
<dbReference type="Gene3D" id="1.20.1250.20">
    <property type="entry name" value="MFS general substrate transporter like domains"/>
    <property type="match status" value="2"/>
</dbReference>
<dbReference type="InterPro" id="IPR050814">
    <property type="entry name" value="Myo-inositol_Transporter"/>
</dbReference>
<name>A0A0N1N5Z8_9PROT</name>
<keyword evidence="8 11" id="KW-0472">Membrane</keyword>
<dbReference type="GO" id="GO:0005886">
    <property type="term" value="C:plasma membrane"/>
    <property type="evidence" value="ECO:0007669"/>
    <property type="project" value="UniProtKB-SubCell"/>
</dbReference>
<dbReference type="EMBL" id="JUFX02000192">
    <property type="protein sequence ID" value="KPH86755.1"/>
    <property type="molecule type" value="Genomic_DNA"/>
</dbReference>
<comment type="caution">
    <text evidence="13">The sequence shown here is derived from an EMBL/GenBank/DDBJ whole genome shotgun (WGS) entry which is preliminary data.</text>
</comment>
<feature type="transmembrane region" description="Helical" evidence="11">
    <location>
        <begin position="61"/>
        <end position="83"/>
    </location>
</feature>
<dbReference type="SUPFAM" id="SSF103473">
    <property type="entry name" value="MFS general substrate transporter"/>
    <property type="match status" value="1"/>
</dbReference>
<accession>A0A0N1N5Z8</accession>
<dbReference type="InterPro" id="IPR047984">
    <property type="entry name" value="XylE-like"/>
</dbReference>
<dbReference type="InterPro" id="IPR020846">
    <property type="entry name" value="MFS_dom"/>
</dbReference>
<comment type="similarity">
    <text evidence="2 9">Belongs to the major facilitator superfamily. Sugar transporter (TC 2.A.1.1) family.</text>
</comment>
<reference evidence="13 14" key="1">
    <citation type="submission" date="2015-07" db="EMBL/GenBank/DDBJ databases">
        <title>Draft Genome Sequence of Komagataeibacter intermedius Strain AF2, Isolated from Kombucha Tea.</title>
        <authorList>
            <person name="Santos R.A."/>
            <person name="Berretta A.A."/>
            <person name="Barud H.S."/>
            <person name="Ribeiro S.J."/>
            <person name="Gonzalez-Garcia L.N."/>
            <person name="Zucchi T.D."/>
            <person name="Goldman G.H."/>
            <person name="Riano-Pachon D.M."/>
        </authorList>
    </citation>
    <scope>NUCLEOTIDE SEQUENCE [LARGE SCALE GENOMIC DNA]</scope>
    <source>
        <strain evidence="13 14">AF2</strain>
    </source>
</reference>
<evidence type="ECO:0000256" key="11">
    <source>
        <dbReference type="SAM" id="Phobius"/>
    </source>
</evidence>
<dbReference type="CDD" id="cd17359">
    <property type="entry name" value="MFS_XylE_like"/>
    <property type="match status" value="1"/>
</dbReference>
<evidence type="ECO:0000256" key="8">
    <source>
        <dbReference type="ARBA" id="ARBA00023136"/>
    </source>
</evidence>
<dbReference type="PROSITE" id="PS50850">
    <property type="entry name" value="MFS"/>
    <property type="match status" value="1"/>
</dbReference>
<feature type="region of interest" description="Disordered" evidence="10">
    <location>
        <begin position="475"/>
        <end position="495"/>
    </location>
</feature>
<evidence type="ECO:0000313" key="13">
    <source>
        <dbReference type="EMBL" id="KPH86755.1"/>
    </source>
</evidence>
<dbReference type="InterPro" id="IPR005829">
    <property type="entry name" value="Sugar_transporter_CS"/>
</dbReference>
<feature type="transmembrane region" description="Helical" evidence="11">
    <location>
        <begin position="396"/>
        <end position="416"/>
    </location>
</feature>
<evidence type="ECO:0000256" key="5">
    <source>
        <dbReference type="ARBA" id="ARBA00022597"/>
    </source>
</evidence>
<dbReference type="FunFam" id="1.20.1250.20:FF:000122">
    <property type="entry name" value="D-xylose transporter XylE"/>
    <property type="match status" value="1"/>
</dbReference>
<keyword evidence="4" id="KW-1003">Cell membrane</keyword>
<evidence type="ECO:0000256" key="7">
    <source>
        <dbReference type="ARBA" id="ARBA00022989"/>
    </source>
</evidence>
<evidence type="ECO:0000256" key="10">
    <source>
        <dbReference type="SAM" id="MobiDB-lite"/>
    </source>
</evidence>
<feature type="transmembrane region" description="Helical" evidence="11">
    <location>
        <begin position="21"/>
        <end position="41"/>
    </location>
</feature>
<feature type="transmembrane region" description="Helical" evidence="11">
    <location>
        <begin position="360"/>
        <end position="384"/>
    </location>
</feature>
<feature type="transmembrane region" description="Helical" evidence="11">
    <location>
        <begin position="428"/>
        <end position="449"/>
    </location>
</feature>
<keyword evidence="6 11" id="KW-0812">Transmembrane</keyword>
<evidence type="ECO:0000313" key="14">
    <source>
        <dbReference type="Proteomes" id="UP000031553"/>
    </source>
</evidence>
<protein>
    <submittedName>
        <fullName evidence="13">D-xylose-proton symporter</fullName>
    </submittedName>
</protein>
<evidence type="ECO:0000256" key="2">
    <source>
        <dbReference type="ARBA" id="ARBA00010992"/>
    </source>
</evidence>
<dbReference type="Pfam" id="PF00083">
    <property type="entry name" value="Sugar_tr"/>
    <property type="match status" value="1"/>
</dbReference>
<evidence type="ECO:0000256" key="1">
    <source>
        <dbReference type="ARBA" id="ARBA00004651"/>
    </source>
</evidence>
<dbReference type="PRINTS" id="PR00171">
    <property type="entry name" value="SUGRTRNSPORT"/>
</dbReference>
<feature type="transmembrane region" description="Helical" evidence="11">
    <location>
        <begin position="90"/>
        <end position="110"/>
    </location>
</feature>
<sequence length="495" mass="54112">MMKESIKNAMFVRSDRHDVGYVLRICAIAALGGILFGYDTAVISGAVGSLQSYFHLSPAEIGWAVSNVLLGCILGAGVSGWLADRFGRRPTLAVSAALFTGSAIGAALATGFTSFVVYRFIGGIAVGVASSISPMYMSEVSPKDMRGRALYMESFAIVGGQLTVFIVNYLIARSASEAWLTNVGWRWMLGSEVIPCIVFCIAIFFMPESPRWHVLRGRDADAMRTLTRISNERHARSVLTEIKESLEHKIETSDLGRAVASKGARWIIFVGAMVAMLQQLTGVNSMMYYAPLVLGSVSGSVQNALFQTIWIGVASVSGAVLGSWVIDHKGRLPLFRFGSIGMIIGLLATSWALYTQTHGYSALVGMLVYMLLFGLSWGPLTWVLIAEIFPNRIRGVGMSIAVSANWVMNFIVSQLFPMMAQNHRLDALFHGALPMWLFALFTLFSWWFVERYVPETKGIALEKIESVMLTPKRRRAAAGTPTVPTDGLTDMVGRK</sequence>
<feature type="transmembrane region" description="Helical" evidence="11">
    <location>
        <begin position="309"/>
        <end position="327"/>
    </location>
</feature>
<dbReference type="InterPro" id="IPR005828">
    <property type="entry name" value="MFS_sugar_transport-like"/>
</dbReference>
<dbReference type="InterPro" id="IPR003663">
    <property type="entry name" value="Sugar/inositol_transpt"/>
</dbReference>
<keyword evidence="7 11" id="KW-1133">Transmembrane helix</keyword>
<dbReference type="AlphaFoldDB" id="A0A0N1N5Z8"/>
<organism evidence="13 14">
    <name type="scientific">Komagataeibacter intermedius AF2</name>
    <dbReference type="NCBI Taxonomy" id="1458464"/>
    <lineage>
        <taxon>Bacteria</taxon>
        <taxon>Pseudomonadati</taxon>
        <taxon>Pseudomonadota</taxon>
        <taxon>Alphaproteobacteria</taxon>
        <taxon>Acetobacterales</taxon>
        <taxon>Acetobacteraceae</taxon>
        <taxon>Komagataeibacter</taxon>
    </lineage>
</organism>
<evidence type="ECO:0000256" key="4">
    <source>
        <dbReference type="ARBA" id="ARBA00022475"/>
    </source>
</evidence>
<feature type="transmembrane region" description="Helical" evidence="11">
    <location>
        <begin position="149"/>
        <end position="172"/>
    </location>
</feature>
<dbReference type="NCBIfam" id="TIGR00879">
    <property type="entry name" value="SP"/>
    <property type="match status" value="1"/>
</dbReference>
<evidence type="ECO:0000256" key="3">
    <source>
        <dbReference type="ARBA" id="ARBA00022448"/>
    </source>
</evidence>
<keyword evidence="5" id="KW-0762">Sugar transport</keyword>
<keyword evidence="3 9" id="KW-0813">Transport</keyword>
<dbReference type="PROSITE" id="PS00216">
    <property type="entry name" value="SUGAR_TRANSPORT_1"/>
    <property type="match status" value="1"/>
</dbReference>
<dbReference type="Proteomes" id="UP000031553">
    <property type="component" value="Unassembled WGS sequence"/>
</dbReference>
<dbReference type="PANTHER" id="PTHR48020">
    <property type="entry name" value="PROTON MYO-INOSITOL COTRANSPORTER"/>
    <property type="match status" value="1"/>
</dbReference>
<feature type="transmembrane region" description="Helical" evidence="11">
    <location>
        <begin position="334"/>
        <end position="354"/>
    </location>
</feature>
<dbReference type="GO" id="GO:0022857">
    <property type="term" value="F:transmembrane transporter activity"/>
    <property type="evidence" value="ECO:0007669"/>
    <property type="project" value="InterPro"/>
</dbReference>
<feature type="transmembrane region" description="Helical" evidence="11">
    <location>
        <begin position="266"/>
        <end position="289"/>
    </location>
</feature>
<feature type="domain" description="Major facilitator superfamily (MFS) profile" evidence="12">
    <location>
        <begin position="25"/>
        <end position="457"/>
    </location>
</feature>